<feature type="compositionally biased region" description="Low complexity" evidence="9">
    <location>
        <begin position="434"/>
        <end position="443"/>
    </location>
</feature>
<dbReference type="SMART" id="SM00192">
    <property type="entry name" value="LDLa"/>
    <property type="match status" value="3"/>
</dbReference>
<dbReference type="GO" id="GO:0005886">
    <property type="term" value="C:plasma membrane"/>
    <property type="evidence" value="ECO:0007669"/>
    <property type="project" value="TreeGrafter"/>
</dbReference>
<comment type="caution">
    <text evidence="8">Lacks conserved residue(s) required for the propagation of feature annotation.</text>
</comment>
<name>A0A914E1T0_9BILA</name>
<dbReference type="GO" id="GO:0012505">
    <property type="term" value="C:endomembrane system"/>
    <property type="evidence" value="ECO:0007669"/>
    <property type="project" value="UniProtKB-SubCell"/>
</dbReference>
<evidence type="ECO:0000256" key="2">
    <source>
        <dbReference type="ARBA" id="ARBA00004308"/>
    </source>
</evidence>
<feature type="region of interest" description="Disordered" evidence="9">
    <location>
        <begin position="434"/>
        <end position="461"/>
    </location>
</feature>
<feature type="region of interest" description="Disordered" evidence="9">
    <location>
        <begin position="347"/>
        <end position="410"/>
    </location>
</feature>
<dbReference type="SUPFAM" id="SSF57424">
    <property type="entry name" value="LDL receptor-like module"/>
    <property type="match status" value="3"/>
</dbReference>
<dbReference type="PROSITE" id="PS01209">
    <property type="entry name" value="LDLRA_1"/>
    <property type="match status" value="1"/>
</dbReference>
<organism evidence="10 11">
    <name type="scientific">Acrobeloides nanus</name>
    <dbReference type="NCBI Taxonomy" id="290746"/>
    <lineage>
        <taxon>Eukaryota</taxon>
        <taxon>Metazoa</taxon>
        <taxon>Ecdysozoa</taxon>
        <taxon>Nematoda</taxon>
        <taxon>Chromadorea</taxon>
        <taxon>Rhabditida</taxon>
        <taxon>Tylenchina</taxon>
        <taxon>Cephalobomorpha</taxon>
        <taxon>Cephaloboidea</taxon>
        <taxon>Cephalobidae</taxon>
        <taxon>Acrobeloides</taxon>
    </lineage>
</organism>
<evidence type="ECO:0000256" key="3">
    <source>
        <dbReference type="ARBA" id="ARBA00022692"/>
    </source>
</evidence>
<proteinExistence type="predicted"/>
<dbReference type="InterPro" id="IPR002172">
    <property type="entry name" value="LDrepeatLR_classA_rpt"/>
</dbReference>
<feature type="compositionally biased region" description="Low complexity" evidence="9">
    <location>
        <begin position="451"/>
        <end position="461"/>
    </location>
</feature>
<feature type="compositionally biased region" description="Polar residues" evidence="9">
    <location>
        <begin position="393"/>
        <end position="403"/>
    </location>
</feature>
<dbReference type="WBParaSite" id="ACRNAN_scaffold4884.g24864.t2">
    <property type="protein sequence ID" value="ACRNAN_scaffold4884.g24864.t2"/>
    <property type="gene ID" value="ACRNAN_scaffold4884.g24864"/>
</dbReference>
<reference evidence="11" key="1">
    <citation type="submission" date="2022-11" db="UniProtKB">
        <authorList>
            <consortium name="WormBaseParasite"/>
        </authorList>
    </citation>
    <scope>IDENTIFICATION</scope>
</reference>
<feature type="disulfide bond" evidence="8">
    <location>
        <begin position="106"/>
        <end position="121"/>
    </location>
</feature>
<keyword evidence="4" id="KW-0677">Repeat</keyword>
<dbReference type="Proteomes" id="UP000887540">
    <property type="component" value="Unplaced"/>
</dbReference>
<feature type="disulfide bond" evidence="8">
    <location>
        <begin position="194"/>
        <end position="206"/>
    </location>
</feature>
<dbReference type="PROSITE" id="PS50068">
    <property type="entry name" value="LDLRA_2"/>
    <property type="match status" value="3"/>
</dbReference>
<keyword evidence="5" id="KW-1133">Transmembrane helix</keyword>
<dbReference type="InterPro" id="IPR050685">
    <property type="entry name" value="LDLR"/>
</dbReference>
<protein>
    <submittedName>
        <fullName evidence="11">Uncharacterized protein</fullName>
    </submittedName>
</protein>
<sequence length="461" mass="51092">MFYTSLFNWFVIEILCFIQFKFLIWEYLVYGAVSDCRVEYNQYRCLSGKCIPIKWLCDRQYDCPDRDDEYHSSCGNIHERGKCLAHHFECEDVAGNKKCVPDAWRCDGSLDCASGKDEIGCNSTTTSFTTGLFISTISNLMVSATTTTPKTMTKAIPSTTLRTTITLKTTMTSKSPQIATSKIAIAGILNLRNCLSNQFRCTDGTCLDRNKLCDDHKDCPDGSDESVQKCATPPLFVLEPVQNLPNIKNTTSILTIWPNTITHNKTQTTKMIQPGSTKTSLIHNLLHITQLSTSVATTKLSRINNSTPSIVSTKLTTKTLKNDSHLLIVNSTGKQTPQINTMTTRYSVPASSNMSSKTFHTTPRRTNSSNISSHMTSTTKINAMPVQRDAPKNGNSTNTNKTATLVPPIHPAVGTPIVPYEVNPKVEEVHKLHNTTNSSSNHSLVTYMSKRSPSTTRSPRN</sequence>
<feature type="compositionally biased region" description="Polar residues" evidence="9">
    <location>
        <begin position="347"/>
        <end position="381"/>
    </location>
</feature>
<feature type="disulfide bond" evidence="8">
    <location>
        <begin position="45"/>
        <end position="63"/>
    </location>
</feature>
<keyword evidence="7 8" id="KW-1015">Disulfide bond</keyword>
<accession>A0A914E1T0</accession>
<keyword evidence="6" id="KW-0472">Membrane</keyword>
<evidence type="ECO:0000256" key="8">
    <source>
        <dbReference type="PROSITE-ProRule" id="PRU00124"/>
    </source>
</evidence>
<evidence type="ECO:0000256" key="9">
    <source>
        <dbReference type="SAM" id="MobiDB-lite"/>
    </source>
</evidence>
<dbReference type="PRINTS" id="PR00261">
    <property type="entry name" value="LDLRECEPTOR"/>
</dbReference>
<evidence type="ECO:0000256" key="1">
    <source>
        <dbReference type="ARBA" id="ARBA00004167"/>
    </source>
</evidence>
<dbReference type="InterPro" id="IPR036055">
    <property type="entry name" value="LDL_receptor-like_sf"/>
</dbReference>
<evidence type="ECO:0000256" key="7">
    <source>
        <dbReference type="ARBA" id="ARBA00023157"/>
    </source>
</evidence>
<evidence type="ECO:0000256" key="6">
    <source>
        <dbReference type="ARBA" id="ARBA00023136"/>
    </source>
</evidence>
<evidence type="ECO:0000256" key="5">
    <source>
        <dbReference type="ARBA" id="ARBA00022989"/>
    </source>
</evidence>
<dbReference type="PANTHER" id="PTHR24270">
    <property type="entry name" value="LOW-DENSITY LIPOPROTEIN RECEPTOR-RELATED"/>
    <property type="match status" value="1"/>
</dbReference>
<dbReference type="Pfam" id="PF00057">
    <property type="entry name" value="Ldl_recept_a"/>
    <property type="match status" value="3"/>
</dbReference>
<evidence type="ECO:0000256" key="4">
    <source>
        <dbReference type="ARBA" id="ARBA00022737"/>
    </source>
</evidence>
<dbReference type="GO" id="GO:0016192">
    <property type="term" value="P:vesicle-mediated transport"/>
    <property type="evidence" value="ECO:0007669"/>
    <property type="project" value="UniProtKB-ARBA"/>
</dbReference>
<dbReference type="InterPro" id="IPR023415">
    <property type="entry name" value="LDLR_class-A_CS"/>
</dbReference>
<dbReference type="CDD" id="cd00112">
    <property type="entry name" value="LDLa"/>
    <property type="match status" value="3"/>
</dbReference>
<keyword evidence="3" id="KW-0812">Transmembrane</keyword>
<evidence type="ECO:0000313" key="10">
    <source>
        <dbReference type="Proteomes" id="UP000887540"/>
    </source>
</evidence>
<feature type="disulfide bond" evidence="8">
    <location>
        <begin position="201"/>
        <end position="219"/>
    </location>
</feature>
<keyword evidence="10" id="KW-1185">Reference proteome</keyword>
<dbReference type="PANTHER" id="PTHR24270:SF61">
    <property type="entry name" value="EGF-LIKE DOMAIN-CONTAINING PROTEIN"/>
    <property type="match status" value="1"/>
</dbReference>
<comment type="subcellular location">
    <subcellularLocation>
        <location evidence="2">Endomembrane system</location>
    </subcellularLocation>
    <subcellularLocation>
        <location evidence="1">Membrane</location>
        <topology evidence="1">Single-pass membrane protein</topology>
    </subcellularLocation>
</comment>
<dbReference type="Gene3D" id="4.10.400.10">
    <property type="entry name" value="Low-density Lipoprotein Receptor"/>
    <property type="match status" value="2"/>
</dbReference>
<dbReference type="AlphaFoldDB" id="A0A914E1T0"/>
<evidence type="ECO:0000313" key="11">
    <source>
        <dbReference type="WBParaSite" id="ACRNAN_scaffold4884.g24864.t2"/>
    </source>
</evidence>
<dbReference type="Gene3D" id="2.40.128.620">
    <property type="match status" value="1"/>
</dbReference>